<feature type="transmembrane region" description="Helical" evidence="22">
    <location>
        <begin position="231"/>
        <end position="250"/>
    </location>
</feature>
<comment type="subcellular location">
    <subcellularLocation>
        <location evidence="1 22">Endoplasmic reticulum membrane</location>
        <topology evidence="1 22">Multi-pass membrane protein</topology>
    </subcellularLocation>
</comment>
<evidence type="ECO:0000256" key="8">
    <source>
        <dbReference type="ARBA" id="ARBA00022824"/>
    </source>
</evidence>
<sequence length="484" mass="56574">MAHQLAVNGDITVTSTMEEEQTAHDWEAEKREARGTGGLFDDGTMSFFWRAHTLTVLAIFSLLLLYVAIFEDVSLDPEYNTKRGLLAVLCAFVLFGVVHTPDGPFRRPHPAFWRFVFVTSIAYELALVFVLFQTAYDARQLLTFIDKDLGKPLMEKSFGGNCKLYDSDVPDNPFHNIWDKMDGFVPTHFFGWWLKTLIIRDYWLCMVISIMFEVLEYTLEHQLPNFSECWWDHWIMDAIVCNGLGIYLGMKTLKVLSMRKWYWRGMWNIPGYKGKLWRVFQQFGPYSWTDFDWRPVSSLKRWLAMIFIIFMFLLAELNTFYLKFVLWIPPEHFLCLGRLVMLLCIGGVCMRECFEFLDNPKCKKFGQQSWILLCIIITELLITLKFDPVTISKPLPTGIFYFLVCGAIGLILYTIWHFWLVRFVHHAYAKLTTNQDADSQSIQNGHQSQDDSPENNYRSSNNNDFKQNGSPVRQLRTRKPVKLS</sequence>
<evidence type="ECO:0000256" key="6">
    <source>
        <dbReference type="ARBA" id="ARBA00022679"/>
    </source>
</evidence>
<keyword evidence="11 22" id="KW-0472">Membrane</keyword>
<evidence type="ECO:0000313" key="24">
    <source>
        <dbReference type="EMBL" id="CAH1786738.1"/>
    </source>
</evidence>
<evidence type="ECO:0000256" key="2">
    <source>
        <dbReference type="ARBA" id="ARBA00004916"/>
    </source>
</evidence>
<comment type="catalytic activity">
    <reaction evidence="17">
        <text>1-octadecanoyl-2-(5Z,8Z,11Z,14Z)-eicosatetraenoyl-sn-glycero-3-phosphoethanolamine + L-serine = 1-octadecanoyl-2-(5Z,8Z,11Z,14Z)-eicosatetraenoyl-sn-glycero-3-phosphoserine + ethanolamine</text>
        <dbReference type="Rhea" id="RHEA:41500"/>
        <dbReference type="ChEBI" id="CHEBI:33384"/>
        <dbReference type="ChEBI" id="CHEBI:57603"/>
        <dbReference type="ChEBI" id="CHEBI:78268"/>
        <dbReference type="ChEBI" id="CHEBI:78269"/>
    </reaction>
    <physiologicalReaction direction="left-to-right" evidence="17">
        <dbReference type="Rhea" id="RHEA:41501"/>
    </physiologicalReaction>
</comment>
<evidence type="ECO:0000256" key="12">
    <source>
        <dbReference type="ARBA" id="ARBA00023209"/>
    </source>
</evidence>
<evidence type="ECO:0000256" key="13">
    <source>
        <dbReference type="ARBA" id="ARBA00023264"/>
    </source>
</evidence>
<dbReference type="GO" id="GO:0106245">
    <property type="term" value="F:L-serine-phosphatidylethanolamine phosphatidyltransferase activity"/>
    <property type="evidence" value="ECO:0007669"/>
    <property type="project" value="UniProtKB-UniRule"/>
</dbReference>
<comment type="caution">
    <text evidence="24">The sequence shown here is derived from an EMBL/GenBank/DDBJ whole genome shotgun (WGS) entry which is preliminary data.</text>
</comment>
<feature type="transmembrane region" description="Helical" evidence="22">
    <location>
        <begin position="47"/>
        <end position="69"/>
    </location>
</feature>
<protein>
    <recommendedName>
        <fullName evidence="22">Phosphatidylserine synthase</fullName>
        <ecNumber evidence="22">2.7.8.29</ecNumber>
    </recommendedName>
    <alternativeName>
        <fullName evidence="22">Serine-exchange enzyme</fullName>
    </alternativeName>
</protein>
<evidence type="ECO:0000313" key="25">
    <source>
        <dbReference type="Proteomes" id="UP000749559"/>
    </source>
</evidence>
<evidence type="ECO:0000256" key="23">
    <source>
        <dbReference type="SAM" id="MobiDB-lite"/>
    </source>
</evidence>
<comment type="catalytic activity">
    <reaction evidence="15">
        <text>1-hexadecanoyl-2-(4Z,7Z,10Z,13Z,16Z,19Z-docosahexaenoyl)-sn-glycero-3-phosphoethanolamine + L-serine = 1-hexadecanoyl-2-(4Z,7Z,10Z,13Z,16Z,19Z-docosahexaenoyl)-sn-glycero-3-phosphoserine + ethanolamine</text>
        <dbReference type="Rhea" id="RHEA:41488"/>
        <dbReference type="ChEBI" id="CHEBI:33384"/>
        <dbReference type="ChEBI" id="CHEBI:57603"/>
        <dbReference type="ChEBI" id="CHEBI:78261"/>
        <dbReference type="ChEBI" id="CHEBI:78262"/>
    </reaction>
    <physiologicalReaction direction="left-to-right" evidence="15">
        <dbReference type="Rhea" id="RHEA:41489"/>
    </physiologicalReaction>
</comment>
<evidence type="ECO:0000256" key="9">
    <source>
        <dbReference type="ARBA" id="ARBA00022989"/>
    </source>
</evidence>
<keyword evidence="10 22" id="KW-0443">Lipid metabolism</keyword>
<evidence type="ECO:0000256" key="11">
    <source>
        <dbReference type="ARBA" id="ARBA00023136"/>
    </source>
</evidence>
<dbReference type="PANTHER" id="PTHR15362">
    <property type="entry name" value="PHOSPHATIDYLINOSITOL SYNTHASE"/>
    <property type="match status" value="1"/>
</dbReference>
<evidence type="ECO:0000256" key="1">
    <source>
        <dbReference type="ARBA" id="ARBA00004477"/>
    </source>
</evidence>
<dbReference type="PANTHER" id="PTHR15362:SF7">
    <property type="entry name" value="PHOSPHATIDYLSERINE SYNTHASE 2"/>
    <property type="match status" value="1"/>
</dbReference>
<evidence type="ECO:0000256" key="14">
    <source>
        <dbReference type="ARBA" id="ARBA00035767"/>
    </source>
</evidence>
<evidence type="ECO:0000256" key="18">
    <source>
        <dbReference type="ARBA" id="ARBA00036428"/>
    </source>
</evidence>
<comment type="catalytic activity">
    <reaction evidence="21">
        <text>1-(1Z-octadecenyl)-2-(5Z,8Z,11Z,14Z- eicosatetraenoyl)-sn-glycero-3-phosphoethanolamine + L-serine = 1-(1Z-octadecenyl)-2-(5Z,8Z,11Z,14Z-eicosatetraenoyl)-sn-glycero-3-phospho-L-serine + ethanolamine</text>
        <dbReference type="Rhea" id="RHEA:41604"/>
        <dbReference type="ChEBI" id="CHEBI:33384"/>
        <dbReference type="ChEBI" id="CHEBI:57603"/>
        <dbReference type="ChEBI" id="CHEBI:78342"/>
        <dbReference type="ChEBI" id="CHEBI:78343"/>
    </reaction>
    <physiologicalReaction direction="left-to-right" evidence="21">
        <dbReference type="Rhea" id="RHEA:41605"/>
    </physiologicalReaction>
</comment>
<dbReference type="OrthoDB" id="10265393at2759"/>
<feature type="transmembrane region" description="Helical" evidence="22">
    <location>
        <begin position="111"/>
        <end position="132"/>
    </location>
</feature>
<comment type="catalytic activity">
    <reaction evidence="19">
        <text>1-(1Z-octadecenyl)-2-(4Z,7Z,10Z,13Z,16Z,19Z-docosahexaenoyl)-sn-glycero-3-phosphoethanolamine + L-serine = 1-(1Z-octadecenyl)-2-(4Z,7Z,10Z,13Z,16Z,19Z-docosahexaenoyl)-sn-glycero-3-phospho-L-serine + ethanolamine</text>
        <dbReference type="Rhea" id="RHEA:41496"/>
        <dbReference type="ChEBI" id="CHEBI:33384"/>
        <dbReference type="ChEBI" id="CHEBI:57603"/>
        <dbReference type="ChEBI" id="CHEBI:78263"/>
        <dbReference type="ChEBI" id="CHEBI:78264"/>
    </reaction>
    <physiologicalReaction direction="left-to-right" evidence="19">
        <dbReference type="Rhea" id="RHEA:41497"/>
    </physiologicalReaction>
</comment>
<feature type="compositionally biased region" description="Polar residues" evidence="23">
    <location>
        <begin position="454"/>
        <end position="471"/>
    </location>
</feature>
<gene>
    <name evidence="24" type="ORF">OFUS_LOCUS12571</name>
</gene>
<evidence type="ECO:0000256" key="3">
    <source>
        <dbReference type="ARBA" id="ARBA00005189"/>
    </source>
</evidence>
<dbReference type="Proteomes" id="UP000749559">
    <property type="component" value="Unassembled WGS sequence"/>
</dbReference>
<keyword evidence="5 22" id="KW-0444">Lipid biosynthesis</keyword>
<accession>A0A8J1XVF8</accession>
<keyword evidence="9 22" id="KW-1133">Transmembrane helix</keyword>
<dbReference type="Pfam" id="PF03034">
    <property type="entry name" value="PSS"/>
    <property type="match status" value="1"/>
</dbReference>
<feature type="transmembrane region" description="Helical" evidence="22">
    <location>
        <begin position="398"/>
        <end position="421"/>
    </location>
</feature>
<keyword evidence="25" id="KW-1185">Reference proteome</keyword>
<comment type="catalytic activity">
    <reaction evidence="14">
        <text>1-hexadecanoyl-2-(9Z-octadecenoyl)-sn-glycero-3-phosphoethanolamine + L-serine = 1-hexadecanoyl-2-(9Z-octadecenoyl)-sn-glycero-3-phospho-L-serine + ethanolamine</text>
        <dbReference type="Rhea" id="RHEA:41484"/>
        <dbReference type="ChEBI" id="CHEBI:33384"/>
        <dbReference type="ChEBI" id="CHEBI:57603"/>
        <dbReference type="ChEBI" id="CHEBI:73007"/>
        <dbReference type="ChEBI" id="CHEBI:75029"/>
    </reaction>
    <physiologicalReaction direction="left-to-right" evidence="14">
        <dbReference type="Rhea" id="RHEA:41485"/>
    </physiologicalReaction>
</comment>
<proteinExistence type="inferred from homology"/>
<keyword evidence="13 22" id="KW-1208">Phospholipid metabolism</keyword>
<comment type="catalytic activity">
    <reaction evidence="22">
        <text>a 1,2-diacyl-sn-glycero-3-phosphoethanolamine + L-serine = a 1,2-diacyl-sn-glycero-3-phospho-L-serine + ethanolamine</text>
        <dbReference type="Rhea" id="RHEA:27606"/>
        <dbReference type="ChEBI" id="CHEBI:33384"/>
        <dbReference type="ChEBI" id="CHEBI:57262"/>
        <dbReference type="ChEBI" id="CHEBI:57603"/>
        <dbReference type="ChEBI" id="CHEBI:64612"/>
        <dbReference type="EC" id="2.7.8.29"/>
    </reaction>
</comment>
<feature type="transmembrane region" description="Helical" evidence="22">
    <location>
        <begin position="202"/>
        <end position="219"/>
    </location>
</feature>
<reference evidence="24" key="1">
    <citation type="submission" date="2022-03" db="EMBL/GenBank/DDBJ databases">
        <authorList>
            <person name="Martin C."/>
        </authorList>
    </citation>
    <scope>NUCLEOTIDE SEQUENCE</scope>
</reference>
<comment type="pathway">
    <text evidence="3">Lipid metabolism.</text>
</comment>
<dbReference type="UniPathway" id="UPA00948"/>
<evidence type="ECO:0000256" key="22">
    <source>
        <dbReference type="RuleBase" id="RU368094"/>
    </source>
</evidence>
<comment type="catalytic activity">
    <reaction evidence="20">
        <text>1-octadecanoyl-2-(9Z-octadecenoyl)-sn-glycero-3-phosphoethanolamine + L-serine = 1-octadecanoyl-2-(9Z-octadecenoyl)-sn-glycero-3-phospho-L-serine + ethanolamine</text>
        <dbReference type="Rhea" id="RHEA:40795"/>
        <dbReference type="ChEBI" id="CHEBI:33384"/>
        <dbReference type="ChEBI" id="CHEBI:57603"/>
        <dbReference type="ChEBI" id="CHEBI:75038"/>
        <dbReference type="ChEBI" id="CHEBI:78260"/>
    </reaction>
    <physiologicalReaction direction="left-to-right" evidence="20">
        <dbReference type="Rhea" id="RHEA:40796"/>
    </physiologicalReaction>
</comment>
<dbReference type="EC" id="2.7.8.29" evidence="22"/>
<evidence type="ECO:0000256" key="15">
    <source>
        <dbReference type="ARBA" id="ARBA00035833"/>
    </source>
</evidence>
<keyword evidence="7 22" id="KW-0812">Transmembrane</keyword>
<feature type="region of interest" description="Disordered" evidence="23">
    <location>
        <begin position="439"/>
        <end position="484"/>
    </location>
</feature>
<evidence type="ECO:0000256" key="10">
    <source>
        <dbReference type="ARBA" id="ARBA00023098"/>
    </source>
</evidence>
<dbReference type="AlphaFoldDB" id="A0A8J1XVF8"/>
<feature type="transmembrane region" description="Helical" evidence="22">
    <location>
        <begin position="369"/>
        <end position="386"/>
    </location>
</feature>
<dbReference type="EMBL" id="CAIIXF020000006">
    <property type="protein sequence ID" value="CAH1786738.1"/>
    <property type="molecule type" value="Genomic_DNA"/>
</dbReference>
<feature type="transmembrane region" description="Helical" evidence="22">
    <location>
        <begin position="336"/>
        <end position="357"/>
    </location>
</feature>
<organism evidence="24 25">
    <name type="scientific">Owenia fusiformis</name>
    <name type="common">Polychaete worm</name>
    <dbReference type="NCBI Taxonomy" id="6347"/>
    <lineage>
        <taxon>Eukaryota</taxon>
        <taxon>Metazoa</taxon>
        <taxon>Spiralia</taxon>
        <taxon>Lophotrochozoa</taxon>
        <taxon>Annelida</taxon>
        <taxon>Polychaeta</taxon>
        <taxon>Sedentaria</taxon>
        <taxon>Canalipalpata</taxon>
        <taxon>Sabellida</taxon>
        <taxon>Oweniida</taxon>
        <taxon>Oweniidae</taxon>
        <taxon>Owenia</taxon>
    </lineage>
</organism>
<comment type="similarity">
    <text evidence="4 22">Belongs to the phosphatidyl serine synthase family.</text>
</comment>
<feature type="transmembrane region" description="Helical" evidence="22">
    <location>
        <begin position="302"/>
        <end position="324"/>
    </location>
</feature>
<comment type="function">
    <text evidence="22">Catalyzes a base-exchange reaction in which the polar head group of phosphatidylethanolamine (PE) is replaced by L-serine.</text>
</comment>
<evidence type="ECO:0000256" key="4">
    <source>
        <dbReference type="ARBA" id="ARBA00008671"/>
    </source>
</evidence>
<keyword evidence="8 22" id="KW-0256">Endoplasmic reticulum</keyword>
<dbReference type="GO" id="GO:0005789">
    <property type="term" value="C:endoplasmic reticulum membrane"/>
    <property type="evidence" value="ECO:0007669"/>
    <property type="project" value="UniProtKB-SubCell"/>
</dbReference>
<comment type="pathway">
    <text evidence="2 22">Phospholipid metabolism; phosphatidylserine biosynthesis.</text>
</comment>
<comment type="catalytic activity">
    <reaction evidence="18">
        <text>1-octadecanoyl-2-(4Z,7Z,10Z,13Z,16Z,19Z-docosahexaenoyl)-sn-glycero-3-phosphoethanolamine + L-serine = 1-octadecanoyl-2-(4Z,7Z,10Z,13Z,16Z,19Z-docosahexaenoyl)-sn-glycero-3-phosphoserine + ethanolamine</text>
        <dbReference type="Rhea" id="RHEA:41492"/>
        <dbReference type="ChEBI" id="CHEBI:33384"/>
        <dbReference type="ChEBI" id="CHEBI:57603"/>
        <dbReference type="ChEBI" id="CHEBI:78265"/>
        <dbReference type="ChEBI" id="CHEBI:78266"/>
    </reaction>
    <physiologicalReaction direction="left-to-right" evidence="18">
        <dbReference type="Rhea" id="RHEA:41493"/>
    </physiologicalReaction>
</comment>
<evidence type="ECO:0000256" key="7">
    <source>
        <dbReference type="ARBA" id="ARBA00022692"/>
    </source>
</evidence>
<keyword evidence="6 22" id="KW-0808">Transferase</keyword>
<dbReference type="GO" id="GO:0006659">
    <property type="term" value="P:phosphatidylserine biosynthetic process"/>
    <property type="evidence" value="ECO:0007669"/>
    <property type="project" value="UniProtKB-UniRule"/>
</dbReference>
<name>A0A8J1XVF8_OWEFU</name>
<evidence type="ECO:0000256" key="21">
    <source>
        <dbReference type="ARBA" id="ARBA00036733"/>
    </source>
</evidence>
<feature type="transmembrane region" description="Helical" evidence="22">
    <location>
        <begin position="81"/>
        <end position="99"/>
    </location>
</feature>
<evidence type="ECO:0000256" key="16">
    <source>
        <dbReference type="ARBA" id="ARBA00035875"/>
    </source>
</evidence>
<evidence type="ECO:0000256" key="5">
    <source>
        <dbReference type="ARBA" id="ARBA00022516"/>
    </source>
</evidence>
<dbReference type="InterPro" id="IPR004277">
    <property type="entry name" value="PSS"/>
</dbReference>
<evidence type="ECO:0000256" key="17">
    <source>
        <dbReference type="ARBA" id="ARBA00035955"/>
    </source>
</evidence>
<evidence type="ECO:0000256" key="20">
    <source>
        <dbReference type="ARBA" id="ARBA00036644"/>
    </source>
</evidence>
<evidence type="ECO:0000256" key="19">
    <source>
        <dbReference type="ARBA" id="ARBA00036623"/>
    </source>
</evidence>
<feature type="compositionally biased region" description="Basic residues" evidence="23">
    <location>
        <begin position="475"/>
        <end position="484"/>
    </location>
</feature>
<comment type="catalytic activity">
    <reaction evidence="16">
        <text>1-(1Z-octadecenyl)-2-(9Z-octadecenoyl)-sn-glycero-3-phosphoethanolamine + L-serine = 1-(1Z-octadecenyl)-2-(9Z-octadecenoyl)-sn-glycero-3-phospho-L-serine + ethanolamine</text>
        <dbReference type="Rhea" id="RHEA:41600"/>
        <dbReference type="ChEBI" id="CHEBI:33384"/>
        <dbReference type="ChEBI" id="CHEBI:57603"/>
        <dbReference type="ChEBI" id="CHEBI:78340"/>
        <dbReference type="ChEBI" id="CHEBI:78341"/>
    </reaction>
    <physiologicalReaction direction="left-to-right" evidence="16">
        <dbReference type="Rhea" id="RHEA:41601"/>
    </physiologicalReaction>
</comment>
<keyword evidence="12 22" id="KW-0594">Phospholipid biosynthesis</keyword>